<feature type="region of interest" description="Disordered" evidence="1">
    <location>
        <begin position="46"/>
        <end position="78"/>
    </location>
</feature>
<dbReference type="Proteomes" id="UP000054350">
    <property type="component" value="Unassembled WGS sequence"/>
</dbReference>
<keyword evidence="4" id="KW-1185">Reference proteome</keyword>
<proteinExistence type="predicted"/>
<reference evidence="4" key="2">
    <citation type="submission" date="2009-11" db="EMBL/GenBank/DDBJ databases">
        <title>The Genome Sequence of Allomyces macrogynus strain ATCC 38327.</title>
        <authorList>
            <consortium name="The Broad Institute Genome Sequencing Platform"/>
            <person name="Russ C."/>
            <person name="Cuomo C."/>
            <person name="Shea T."/>
            <person name="Young S.K."/>
            <person name="Zeng Q."/>
            <person name="Koehrsen M."/>
            <person name="Haas B."/>
            <person name="Borodovsky M."/>
            <person name="Guigo R."/>
            <person name="Alvarado L."/>
            <person name="Berlin A."/>
            <person name="Borenstein D."/>
            <person name="Chen Z."/>
            <person name="Engels R."/>
            <person name="Freedman E."/>
            <person name="Gellesch M."/>
            <person name="Goldberg J."/>
            <person name="Griggs A."/>
            <person name="Gujja S."/>
            <person name="Heiman D."/>
            <person name="Hepburn T."/>
            <person name="Howarth C."/>
            <person name="Jen D."/>
            <person name="Larson L."/>
            <person name="Lewis B."/>
            <person name="Mehta T."/>
            <person name="Park D."/>
            <person name="Pearson M."/>
            <person name="Roberts A."/>
            <person name="Saif S."/>
            <person name="Shenoy N."/>
            <person name="Sisk P."/>
            <person name="Stolte C."/>
            <person name="Sykes S."/>
            <person name="Walk T."/>
            <person name="White J."/>
            <person name="Yandava C."/>
            <person name="Burger G."/>
            <person name="Gray M.W."/>
            <person name="Holland P.W.H."/>
            <person name="King N."/>
            <person name="Lang F.B.F."/>
            <person name="Roger A.J."/>
            <person name="Ruiz-Trillo I."/>
            <person name="Lander E."/>
            <person name="Nusbaum C."/>
        </authorList>
    </citation>
    <scope>NUCLEOTIDE SEQUENCE [LARGE SCALE GENOMIC DNA]</scope>
    <source>
        <strain evidence="4">ATCC 38327</strain>
    </source>
</reference>
<feature type="transmembrane region" description="Helical" evidence="2">
    <location>
        <begin position="14"/>
        <end position="37"/>
    </location>
</feature>
<keyword evidence="2" id="KW-0472">Membrane</keyword>
<keyword evidence="2" id="KW-0812">Transmembrane</keyword>
<evidence type="ECO:0000256" key="1">
    <source>
        <dbReference type="SAM" id="MobiDB-lite"/>
    </source>
</evidence>
<reference evidence="3 4" key="1">
    <citation type="submission" date="2009-11" db="EMBL/GenBank/DDBJ databases">
        <title>Annotation of Allomyces macrogynus ATCC 38327.</title>
        <authorList>
            <consortium name="The Broad Institute Genome Sequencing Platform"/>
            <person name="Russ C."/>
            <person name="Cuomo C."/>
            <person name="Burger G."/>
            <person name="Gray M.W."/>
            <person name="Holland P.W.H."/>
            <person name="King N."/>
            <person name="Lang F.B.F."/>
            <person name="Roger A.J."/>
            <person name="Ruiz-Trillo I."/>
            <person name="Young S.K."/>
            <person name="Zeng Q."/>
            <person name="Gargeya S."/>
            <person name="Fitzgerald M."/>
            <person name="Haas B."/>
            <person name="Abouelleil A."/>
            <person name="Alvarado L."/>
            <person name="Arachchi H.M."/>
            <person name="Berlin A."/>
            <person name="Chapman S.B."/>
            <person name="Gearin G."/>
            <person name="Goldberg J."/>
            <person name="Griggs A."/>
            <person name="Gujja S."/>
            <person name="Hansen M."/>
            <person name="Heiman D."/>
            <person name="Howarth C."/>
            <person name="Larimer J."/>
            <person name="Lui A."/>
            <person name="MacDonald P.J.P."/>
            <person name="McCowen C."/>
            <person name="Montmayeur A."/>
            <person name="Murphy C."/>
            <person name="Neiman D."/>
            <person name="Pearson M."/>
            <person name="Priest M."/>
            <person name="Roberts A."/>
            <person name="Saif S."/>
            <person name="Shea T."/>
            <person name="Sisk P."/>
            <person name="Stolte C."/>
            <person name="Sykes S."/>
            <person name="Wortman J."/>
            <person name="Nusbaum C."/>
            <person name="Birren B."/>
        </authorList>
    </citation>
    <scope>NUCLEOTIDE SEQUENCE [LARGE SCALE GENOMIC DNA]</scope>
    <source>
        <strain evidence="3 4">ATCC 38327</strain>
    </source>
</reference>
<name>A0A0L0T578_ALLM3</name>
<evidence type="ECO:0000313" key="3">
    <source>
        <dbReference type="EMBL" id="KNE69699.1"/>
    </source>
</evidence>
<organism evidence="3 4">
    <name type="scientific">Allomyces macrogynus (strain ATCC 38327)</name>
    <name type="common">Allomyces javanicus var. macrogynus</name>
    <dbReference type="NCBI Taxonomy" id="578462"/>
    <lineage>
        <taxon>Eukaryota</taxon>
        <taxon>Fungi</taxon>
        <taxon>Fungi incertae sedis</taxon>
        <taxon>Blastocladiomycota</taxon>
        <taxon>Blastocladiomycetes</taxon>
        <taxon>Blastocladiales</taxon>
        <taxon>Blastocladiaceae</taxon>
        <taxon>Allomyces</taxon>
    </lineage>
</organism>
<evidence type="ECO:0000256" key="2">
    <source>
        <dbReference type="SAM" id="Phobius"/>
    </source>
</evidence>
<protein>
    <submittedName>
        <fullName evidence="3">Uncharacterized protein</fullName>
    </submittedName>
</protein>
<gene>
    <name evidence="3" type="ORF">AMAG_20023</name>
</gene>
<dbReference type="AlphaFoldDB" id="A0A0L0T578"/>
<evidence type="ECO:0000313" key="4">
    <source>
        <dbReference type="Proteomes" id="UP000054350"/>
    </source>
</evidence>
<dbReference type="EMBL" id="GG745362">
    <property type="protein sequence ID" value="KNE69699.1"/>
    <property type="molecule type" value="Genomic_DNA"/>
</dbReference>
<sequence length="98" mass="10573">MVVIQNCDWEIDSIFLLGFLSQAIRISIYCALLQLLTKTMAPVAHSRNSRPDADSTLGSTAAPLTIPQHYGSRGSILDRHADTGGSAWVPTNMSPCLS</sequence>
<keyword evidence="2" id="KW-1133">Transmembrane helix</keyword>
<accession>A0A0L0T578</accession>
<dbReference type="VEuPathDB" id="FungiDB:AMAG_20023"/>